<sequence length="165" mass="18827">MAGPAIVVVAGFATYYIANTRGDTLVSDDYYKEGKNIELQLERDEAAVKQHITAQVLVSPDNDQAKVFISGQFDPQETINLLWIHPTQKEWDQTVVLKRDEDVPMSGDKVTYSAVFKPLHPSNHWYVRVEDAKQQWRVQDKWIVSQGNSLNLAPMHQQMMPQKSS</sequence>
<gene>
    <name evidence="1" type="ORF">JQU52_12635</name>
</gene>
<evidence type="ECO:0000313" key="1">
    <source>
        <dbReference type="EMBL" id="QRQ83378.1"/>
    </source>
</evidence>
<reference evidence="1" key="1">
    <citation type="submission" date="2021-02" db="EMBL/GenBank/DDBJ databases">
        <title>Neisseriaceae sp. 26B isolated from the cloaca of a Common Toad-headed Turtle (Mesoclemmys nasuta).</title>
        <authorList>
            <person name="Spergser J."/>
            <person name="Busse H.-J."/>
        </authorList>
    </citation>
    <scope>NUCLEOTIDE SEQUENCE</scope>
    <source>
        <strain evidence="1">26B</strain>
    </source>
</reference>
<keyword evidence="2" id="KW-1185">Reference proteome</keyword>
<proteinExistence type="predicted"/>
<dbReference type="InterPro" id="IPR008620">
    <property type="entry name" value="FixH"/>
</dbReference>
<protein>
    <submittedName>
        <fullName evidence="1">FixH family protein</fullName>
    </submittedName>
</protein>
<accession>A0A892ZLW4</accession>
<evidence type="ECO:0000313" key="2">
    <source>
        <dbReference type="Proteomes" id="UP000653156"/>
    </source>
</evidence>
<dbReference type="KEGG" id="ptes:JQU52_12635"/>
<organism evidence="1 2">
    <name type="scientific">Paralysiella testudinis</name>
    <dbReference type="NCBI Taxonomy" id="2809020"/>
    <lineage>
        <taxon>Bacteria</taxon>
        <taxon>Pseudomonadati</taxon>
        <taxon>Pseudomonadota</taxon>
        <taxon>Betaproteobacteria</taxon>
        <taxon>Neisseriales</taxon>
        <taxon>Neisseriaceae</taxon>
        <taxon>Paralysiella</taxon>
    </lineage>
</organism>
<dbReference type="Proteomes" id="UP000653156">
    <property type="component" value="Chromosome"/>
</dbReference>
<dbReference type="Pfam" id="PF05751">
    <property type="entry name" value="FixH"/>
    <property type="match status" value="1"/>
</dbReference>
<dbReference type="EMBL" id="CP069798">
    <property type="protein sequence ID" value="QRQ83378.1"/>
    <property type="molecule type" value="Genomic_DNA"/>
</dbReference>
<name>A0A892ZLW4_9NEIS</name>
<dbReference type="AlphaFoldDB" id="A0A892ZLW4"/>